<dbReference type="SUPFAM" id="SSF55729">
    <property type="entry name" value="Acyl-CoA N-acyltransferases (Nat)"/>
    <property type="match status" value="1"/>
</dbReference>
<organism evidence="5 6">
    <name type="scientific">Psylliodes chrysocephalus</name>
    <dbReference type="NCBI Taxonomy" id="3402493"/>
    <lineage>
        <taxon>Eukaryota</taxon>
        <taxon>Metazoa</taxon>
        <taxon>Ecdysozoa</taxon>
        <taxon>Arthropoda</taxon>
        <taxon>Hexapoda</taxon>
        <taxon>Insecta</taxon>
        <taxon>Pterygota</taxon>
        <taxon>Neoptera</taxon>
        <taxon>Endopterygota</taxon>
        <taxon>Coleoptera</taxon>
        <taxon>Polyphaga</taxon>
        <taxon>Cucujiformia</taxon>
        <taxon>Chrysomeloidea</taxon>
        <taxon>Chrysomelidae</taxon>
        <taxon>Galerucinae</taxon>
        <taxon>Alticini</taxon>
        <taxon>Psylliodes</taxon>
    </lineage>
</organism>
<keyword evidence="6" id="KW-1185">Reference proteome</keyword>
<dbReference type="FunFam" id="3.40.630.30:FF:000064">
    <property type="entry name" value="GNAT family acetyltransferase"/>
    <property type="match status" value="1"/>
</dbReference>
<reference evidence="5" key="1">
    <citation type="submission" date="2022-01" db="EMBL/GenBank/DDBJ databases">
        <authorList>
            <person name="King R."/>
        </authorList>
    </citation>
    <scope>NUCLEOTIDE SEQUENCE</scope>
</reference>
<dbReference type="PANTHER" id="PTHR10545">
    <property type="entry name" value="DIAMINE N-ACETYLTRANSFERASE"/>
    <property type="match status" value="1"/>
</dbReference>
<dbReference type="Pfam" id="PF00583">
    <property type="entry name" value="Acetyltransf_1"/>
    <property type="match status" value="1"/>
</dbReference>
<evidence type="ECO:0000313" key="5">
    <source>
        <dbReference type="EMBL" id="CAH1109100.1"/>
    </source>
</evidence>
<evidence type="ECO:0000256" key="2">
    <source>
        <dbReference type="ARBA" id="ARBA00022679"/>
    </source>
</evidence>
<proteinExistence type="inferred from homology"/>
<evidence type="ECO:0000256" key="3">
    <source>
        <dbReference type="ARBA" id="ARBA00023315"/>
    </source>
</evidence>
<evidence type="ECO:0000259" key="4">
    <source>
        <dbReference type="Pfam" id="PF00583"/>
    </source>
</evidence>
<sequence>MSEEFNAIIRKAEKDDMVHVFEMIKELAAFEKLEDQVKIDYSVLEQDGFNGNRPFFGCIVAELPDHSLIGYALYYYCYSTWEGKAIFLEDLYVKPNYRRHGIGAKMFLAVMKTAHDAEIKRVDFHVLSWNPAIAFYKKMGAINLSETEDWTLFRMNHGSLQKLFS</sequence>
<protein>
    <recommendedName>
        <fullName evidence="4">N-acetyltransferase domain-containing protein</fullName>
    </recommendedName>
</protein>
<keyword evidence="2" id="KW-0808">Transferase</keyword>
<dbReference type="InterPro" id="IPR051016">
    <property type="entry name" value="Diverse_Substrate_AcTransf"/>
</dbReference>
<evidence type="ECO:0000313" key="6">
    <source>
        <dbReference type="Proteomes" id="UP001153636"/>
    </source>
</evidence>
<evidence type="ECO:0000256" key="1">
    <source>
        <dbReference type="ARBA" id="ARBA00008694"/>
    </source>
</evidence>
<accession>A0A9P0GGN0</accession>
<dbReference type="Gene3D" id="3.40.630.30">
    <property type="match status" value="1"/>
</dbReference>
<comment type="similarity">
    <text evidence="1">Belongs to the acetyltransferase family.</text>
</comment>
<dbReference type="InterPro" id="IPR000182">
    <property type="entry name" value="GNAT_dom"/>
</dbReference>
<dbReference type="Proteomes" id="UP001153636">
    <property type="component" value="Chromosome 3"/>
</dbReference>
<feature type="domain" description="N-acetyltransferase" evidence="4">
    <location>
        <begin position="39"/>
        <end position="140"/>
    </location>
</feature>
<dbReference type="OrthoDB" id="7305308at2759"/>
<dbReference type="GO" id="GO:0008080">
    <property type="term" value="F:N-acetyltransferase activity"/>
    <property type="evidence" value="ECO:0007669"/>
    <property type="project" value="UniProtKB-ARBA"/>
</dbReference>
<name>A0A9P0GGN0_9CUCU</name>
<dbReference type="InterPro" id="IPR016181">
    <property type="entry name" value="Acyl_CoA_acyltransferase"/>
</dbReference>
<keyword evidence="3" id="KW-0012">Acyltransferase</keyword>
<gene>
    <name evidence="5" type="ORF">PSYICH_LOCUS9070</name>
</gene>
<dbReference type="AlphaFoldDB" id="A0A9P0GGN0"/>
<dbReference type="EMBL" id="OV651815">
    <property type="protein sequence ID" value="CAH1109100.1"/>
    <property type="molecule type" value="Genomic_DNA"/>
</dbReference>
<dbReference type="PANTHER" id="PTHR10545:SF29">
    <property type="entry name" value="GH14572P-RELATED"/>
    <property type="match status" value="1"/>
</dbReference>
<dbReference type="CDD" id="cd04301">
    <property type="entry name" value="NAT_SF"/>
    <property type="match status" value="1"/>
</dbReference>